<evidence type="ECO:0000313" key="1">
    <source>
        <dbReference type="EMBL" id="SVD92800.1"/>
    </source>
</evidence>
<feature type="non-terminal residue" evidence="1">
    <location>
        <position position="247"/>
    </location>
</feature>
<accession>A0A382ZC05</accession>
<dbReference type="AlphaFoldDB" id="A0A382ZC05"/>
<protein>
    <recommendedName>
        <fullName evidence="2">Carbohydrate-binding domain-containing protein</fullName>
    </recommendedName>
</protein>
<dbReference type="EMBL" id="UINC01182534">
    <property type="protein sequence ID" value="SVD92800.1"/>
    <property type="molecule type" value="Genomic_DNA"/>
</dbReference>
<organism evidence="1">
    <name type="scientific">marine metagenome</name>
    <dbReference type="NCBI Taxonomy" id="408172"/>
    <lineage>
        <taxon>unclassified sequences</taxon>
        <taxon>metagenomes</taxon>
        <taxon>ecological metagenomes</taxon>
    </lineage>
</organism>
<sequence>MTSRKALFRSISLFFLLAFSNFLFSKILVDGKLDEQEWKAAQQIDKFYQVFPFTLEEPEQKTTVLVYETENGLFVGYINYQPKKTMRNQLHERDADNANADKVGISVDFDGDSLMAYSFTVSLGGSLWDAVYSNENEKKKDWDADWIAKTSISDEAWYAEFFIPWTVAPMKTQTGDKRKIRISFWRSSLEISKAFASIKSNPMRSRFISTFNDLQIANYDSSNLDFFPFVTISDEKTTNELDTKVGA</sequence>
<evidence type="ECO:0008006" key="2">
    <source>
        <dbReference type="Google" id="ProtNLM"/>
    </source>
</evidence>
<proteinExistence type="predicted"/>
<gene>
    <name evidence="1" type="ORF">METZ01_LOCUS445654</name>
</gene>
<dbReference type="Gene3D" id="2.60.40.1190">
    <property type="match status" value="1"/>
</dbReference>
<reference evidence="1" key="1">
    <citation type="submission" date="2018-05" db="EMBL/GenBank/DDBJ databases">
        <authorList>
            <person name="Lanie J.A."/>
            <person name="Ng W.-L."/>
            <person name="Kazmierczak K.M."/>
            <person name="Andrzejewski T.M."/>
            <person name="Davidsen T.M."/>
            <person name="Wayne K.J."/>
            <person name="Tettelin H."/>
            <person name="Glass J.I."/>
            <person name="Rusch D."/>
            <person name="Podicherti R."/>
            <person name="Tsui H.-C.T."/>
            <person name="Winkler M.E."/>
        </authorList>
    </citation>
    <scope>NUCLEOTIDE SEQUENCE</scope>
</reference>
<dbReference type="SUPFAM" id="SSF49344">
    <property type="entry name" value="CBD9-like"/>
    <property type="match status" value="1"/>
</dbReference>
<name>A0A382ZC05_9ZZZZ</name>